<dbReference type="InterPro" id="IPR012318">
    <property type="entry name" value="HTH_CRP"/>
</dbReference>
<gene>
    <name evidence="7" type="ORF">NDI37_15435</name>
</gene>
<dbReference type="InterPro" id="IPR000595">
    <property type="entry name" value="cNMP-bd_dom"/>
</dbReference>
<proteinExistence type="predicted"/>
<evidence type="ECO:0000256" key="3">
    <source>
        <dbReference type="ARBA" id="ARBA00023163"/>
    </source>
</evidence>
<feature type="domain" description="HTH crp-type" evidence="6">
    <location>
        <begin position="316"/>
        <end position="390"/>
    </location>
</feature>
<dbReference type="CDD" id="cd00038">
    <property type="entry name" value="CAP_ED"/>
    <property type="match status" value="1"/>
</dbReference>
<sequence length="391" mass="44176">MNVNIFSQQIEDIHLRLADLYEGAIALEPLRQTELLPTAFKELGIASEELQVAVETLRQQNEELAGVQQELEAERQRYQELFEFAPQGYLITDAEGTIREANRAAAALLNVSHEFLVGKPLTVFITQQERRDFRHQLNQLSEPQQVREWEVRIQPRHKEIFDAAVTVALSFNKKGNSATLRWMIRDITASKLANGVLRKDDYDNKSDRVVHRYSRGEIVPLDPQKLWLVCQGLVRLTTMGENCEEVLVGLAGPSMLFGSCLTTLHTYQATALSDVELVTISLAEIAASPTLAQSILPKINRRLQQTESLLAISGQRRLQDRLQNLLLLLKQEIGEPVAQGTRLSVRLTHQDLANACGVTRVTITRLLGKLQQEEKIVFDSKYHIILVNKDS</sequence>
<dbReference type="Gene3D" id="2.60.120.10">
    <property type="entry name" value="Jelly Rolls"/>
    <property type="match status" value="1"/>
</dbReference>
<dbReference type="Gene3D" id="1.10.10.10">
    <property type="entry name" value="Winged helix-like DNA-binding domain superfamily/Winged helix DNA-binding domain"/>
    <property type="match status" value="1"/>
</dbReference>
<dbReference type="EMBL" id="JAMPKK010000033">
    <property type="protein sequence ID" value="MEP0865862.1"/>
    <property type="molecule type" value="Genomic_DNA"/>
</dbReference>
<dbReference type="InterPro" id="IPR052155">
    <property type="entry name" value="Biofilm_reg_signaling"/>
</dbReference>
<dbReference type="NCBIfam" id="TIGR00229">
    <property type="entry name" value="sensory_box"/>
    <property type="match status" value="1"/>
</dbReference>
<feature type="domain" description="PAS" evidence="5">
    <location>
        <begin position="74"/>
        <end position="144"/>
    </location>
</feature>
<dbReference type="Pfam" id="PF13545">
    <property type="entry name" value="HTH_Crp_2"/>
    <property type="match status" value="1"/>
</dbReference>
<dbReference type="PROSITE" id="PS50112">
    <property type="entry name" value="PAS"/>
    <property type="match status" value="1"/>
</dbReference>
<dbReference type="SMART" id="SM00091">
    <property type="entry name" value="PAS"/>
    <property type="match status" value="1"/>
</dbReference>
<dbReference type="InterPro" id="IPR036388">
    <property type="entry name" value="WH-like_DNA-bd_sf"/>
</dbReference>
<keyword evidence="8" id="KW-1185">Reference proteome</keyword>
<dbReference type="InterPro" id="IPR035965">
    <property type="entry name" value="PAS-like_dom_sf"/>
</dbReference>
<dbReference type="Gene3D" id="3.30.450.20">
    <property type="entry name" value="PAS domain"/>
    <property type="match status" value="1"/>
</dbReference>
<keyword evidence="3" id="KW-0804">Transcription</keyword>
<dbReference type="InterPro" id="IPR036390">
    <property type="entry name" value="WH_DNA-bd_sf"/>
</dbReference>
<name>A0ABV0JR35_9CYAN</name>
<evidence type="ECO:0000313" key="7">
    <source>
        <dbReference type="EMBL" id="MEP0865862.1"/>
    </source>
</evidence>
<evidence type="ECO:0000256" key="4">
    <source>
        <dbReference type="SAM" id="Coils"/>
    </source>
</evidence>
<dbReference type="SUPFAM" id="SSF46785">
    <property type="entry name" value="Winged helix' DNA-binding domain"/>
    <property type="match status" value="1"/>
</dbReference>
<dbReference type="RefSeq" id="WP_190420859.1">
    <property type="nucleotide sequence ID" value="NZ_JAMPKK010000033.1"/>
</dbReference>
<keyword evidence="1" id="KW-0805">Transcription regulation</keyword>
<evidence type="ECO:0000259" key="5">
    <source>
        <dbReference type="PROSITE" id="PS50112"/>
    </source>
</evidence>
<dbReference type="Pfam" id="PF00989">
    <property type="entry name" value="PAS"/>
    <property type="match status" value="1"/>
</dbReference>
<dbReference type="Proteomes" id="UP001442494">
    <property type="component" value="Unassembled WGS sequence"/>
</dbReference>
<dbReference type="PROSITE" id="PS51063">
    <property type="entry name" value="HTH_CRP_2"/>
    <property type="match status" value="1"/>
</dbReference>
<dbReference type="InterPro" id="IPR018490">
    <property type="entry name" value="cNMP-bd_dom_sf"/>
</dbReference>
<evidence type="ECO:0000313" key="8">
    <source>
        <dbReference type="Proteomes" id="UP001442494"/>
    </source>
</evidence>
<dbReference type="PROSITE" id="PS00042">
    <property type="entry name" value="HTH_CRP_1"/>
    <property type="match status" value="1"/>
</dbReference>
<dbReference type="PANTHER" id="PTHR44757:SF2">
    <property type="entry name" value="BIOFILM ARCHITECTURE MAINTENANCE PROTEIN MBAA"/>
    <property type="match status" value="1"/>
</dbReference>
<accession>A0ABV0JR35</accession>
<comment type="caution">
    <text evidence="7">The sequence shown here is derived from an EMBL/GenBank/DDBJ whole genome shotgun (WGS) entry which is preliminary data.</text>
</comment>
<dbReference type="SUPFAM" id="SSF55785">
    <property type="entry name" value="PYP-like sensor domain (PAS domain)"/>
    <property type="match status" value="1"/>
</dbReference>
<dbReference type="SUPFAM" id="SSF51206">
    <property type="entry name" value="cAMP-binding domain-like"/>
    <property type="match status" value="1"/>
</dbReference>
<dbReference type="CDD" id="cd00130">
    <property type="entry name" value="PAS"/>
    <property type="match status" value="1"/>
</dbReference>
<dbReference type="InterPro" id="IPR018335">
    <property type="entry name" value="Tscrpt_reg_HTH_Crp-type_CS"/>
</dbReference>
<keyword evidence="4" id="KW-0175">Coiled coil</keyword>
<evidence type="ECO:0000256" key="2">
    <source>
        <dbReference type="ARBA" id="ARBA00023125"/>
    </source>
</evidence>
<feature type="coiled-coil region" evidence="4">
    <location>
        <begin position="47"/>
        <end position="81"/>
    </location>
</feature>
<dbReference type="InterPro" id="IPR013767">
    <property type="entry name" value="PAS_fold"/>
</dbReference>
<keyword evidence="2" id="KW-0238">DNA-binding</keyword>
<organism evidence="7 8">
    <name type="scientific">Funiculus sociatus GB2-A5</name>
    <dbReference type="NCBI Taxonomy" id="2933946"/>
    <lineage>
        <taxon>Bacteria</taxon>
        <taxon>Bacillati</taxon>
        <taxon>Cyanobacteriota</taxon>
        <taxon>Cyanophyceae</taxon>
        <taxon>Coleofasciculales</taxon>
        <taxon>Coleofasciculaceae</taxon>
        <taxon>Funiculus</taxon>
    </lineage>
</organism>
<protein>
    <submittedName>
        <fullName evidence="7">PAS domain S-box protein</fullName>
    </submittedName>
</protein>
<evidence type="ECO:0000259" key="6">
    <source>
        <dbReference type="PROSITE" id="PS51063"/>
    </source>
</evidence>
<reference evidence="7 8" key="1">
    <citation type="submission" date="2022-04" db="EMBL/GenBank/DDBJ databases">
        <title>Positive selection, recombination, and allopatry shape intraspecific diversity of widespread and dominant cyanobacteria.</title>
        <authorList>
            <person name="Wei J."/>
            <person name="Shu W."/>
            <person name="Hu C."/>
        </authorList>
    </citation>
    <scope>NUCLEOTIDE SEQUENCE [LARGE SCALE GENOMIC DNA]</scope>
    <source>
        <strain evidence="7 8">GB2-A5</strain>
    </source>
</reference>
<dbReference type="PANTHER" id="PTHR44757">
    <property type="entry name" value="DIGUANYLATE CYCLASE DGCP"/>
    <property type="match status" value="1"/>
</dbReference>
<dbReference type="SMART" id="SM00419">
    <property type="entry name" value="HTH_CRP"/>
    <property type="match status" value="1"/>
</dbReference>
<dbReference type="InterPro" id="IPR014710">
    <property type="entry name" value="RmlC-like_jellyroll"/>
</dbReference>
<evidence type="ECO:0000256" key="1">
    <source>
        <dbReference type="ARBA" id="ARBA00023015"/>
    </source>
</evidence>
<dbReference type="CDD" id="cd00092">
    <property type="entry name" value="HTH_CRP"/>
    <property type="match status" value="1"/>
</dbReference>
<dbReference type="InterPro" id="IPR000014">
    <property type="entry name" value="PAS"/>
</dbReference>